<evidence type="ECO:0000313" key="3">
    <source>
        <dbReference type="Proteomes" id="UP000054632"/>
    </source>
</evidence>
<evidence type="ECO:0000313" key="2">
    <source>
        <dbReference type="EMBL" id="KRY76948.1"/>
    </source>
</evidence>
<comment type="caution">
    <text evidence="2">The sequence shown here is derived from an EMBL/GenBank/DDBJ whole genome shotgun (WGS) entry which is preliminary data.</text>
</comment>
<keyword evidence="1" id="KW-0472">Membrane</keyword>
<dbReference type="Proteomes" id="UP000054632">
    <property type="component" value="Unassembled WGS sequence"/>
</dbReference>
<proteinExistence type="predicted"/>
<protein>
    <submittedName>
        <fullName evidence="2">Uncharacterized protein</fullName>
    </submittedName>
</protein>
<keyword evidence="1" id="KW-1133">Transmembrane helix</keyword>
<feature type="transmembrane region" description="Helical" evidence="1">
    <location>
        <begin position="75"/>
        <end position="96"/>
    </location>
</feature>
<sequence length="136" mass="15516">MSPLNSFFCGVIAIILTATFKIKDIYRDILFLRDTADIVFLALLIATILHSIGLVASFVRNVYIRAVGNSCLKRWQCLVQAVCIYLFMCTSIIAVAKMRNHAVPAFCLRFHFLSLLVHMADSSHKTEEMWKWTVEN</sequence>
<accession>A0A0V1ETG3</accession>
<evidence type="ECO:0000256" key="1">
    <source>
        <dbReference type="SAM" id="Phobius"/>
    </source>
</evidence>
<organism evidence="2 3">
    <name type="scientific">Trichinella pseudospiralis</name>
    <name type="common">Parasitic roundworm</name>
    <dbReference type="NCBI Taxonomy" id="6337"/>
    <lineage>
        <taxon>Eukaryota</taxon>
        <taxon>Metazoa</taxon>
        <taxon>Ecdysozoa</taxon>
        <taxon>Nematoda</taxon>
        <taxon>Enoplea</taxon>
        <taxon>Dorylaimia</taxon>
        <taxon>Trichinellida</taxon>
        <taxon>Trichinellidae</taxon>
        <taxon>Trichinella</taxon>
    </lineage>
</organism>
<reference evidence="2 3" key="1">
    <citation type="submission" date="2015-01" db="EMBL/GenBank/DDBJ databases">
        <title>Evolution of Trichinella species and genotypes.</title>
        <authorList>
            <person name="Korhonen P.K."/>
            <person name="Edoardo P."/>
            <person name="Giuseppe L.R."/>
            <person name="Gasser R.B."/>
        </authorList>
    </citation>
    <scope>NUCLEOTIDE SEQUENCE [LARGE SCALE GENOMIC DNA]</scope>
    <source>
        <strain evidence="2">ISS13</strain>
    </source>
</reference>
<feature type="transmembrane region" description="Helical" evidence="1">
    <location>
        <begin position="38"/>
        <end position="63"/>
    </location>
</feature>
<dbReference type="AlphaFoldDB" id="A0A0V1ETG3"/>
<name>A0A0V1ETG3_TRIPS</name>
<dbReference type="EMBL" id="JYDR01000009">
    <property type="protein sequence ID" value="KRY76948.1"/>
    <property type="molecule type" value="Genomic_DNA"/>
</dbReference>
<gene>
    <name evidence="2" type="ORF">T4A_9921</name>
</gene>
<feature type="transmembrane region" description="Helical" evidence="1">
    <location>
        <begin position="7"/>
        <end position="26"/>
    </location>
</feature>
<keyword evidence="1" id="KW-0812">Transmembrane</keyword>